<evidence type="ECO:0000256" key="2">
    <source>
        <dbReference type="SAM" id="MobiDB-lite"/>
    </source>
</evidence>
<proteinExistence type="predicted"/>
<feature type="region of interest" description="Disordered" evidence="2">
    <location>
        <begin position="252"/>
        <end position="290"/>
    </location>
</feature>
<evidence type="ECO:0008006" key="5">
    <source>
        <dbReference type="Google" id="ProtNLM"/>
    </source>
</evidence>
<evidence type="ECO:0000313" key="3">
    <source>
        <dbReference type="EMBL" id="RNF06964.1"/>
    </source>
</evidence>
<dbReference type="AlphaFoldDB" id="A0A3R7M0S7"/>
<protein>
    <recommendedName>
        <fullName evidence="5">BAR domain-containing protein</fullName>
    </recommendedName>
</protein>
<accession>A0A3R7M0S7</accession>
<dbReference type="PANTHER" id="PTHR38148:SF3">
    <property type="entry name" value="BAR DOMAIN-CONTAINING PROTEIN"/>
    <property type="match status" value="1"/>
</dbReference>
<gene>
    <name evidence="3" type="ORF">Tco025E_07476</name>
</gene>
<name>A0A3R7M0S7_9TRYP</name>
<feature type="region of interest" description="Disordered" evidence="2">
    <location>
        <begin position="317"/>
        <end position="390"/>
    </location>
</feature>
<evidence type="ECO:0000256" key="1">
    <source>
        <dbReference type="SAM" id="Coils"/>
    </source>
</evidence>
<organism evidence="3 4">
    <name type="scientific">Trypanosoma conorhini</name>
    <dbReference type="NCBI Taxonomy" id="83891"/>
    <lineage>
        <taxon>Eukaryota</taxon>
        <taxon>Discoba</taxon>
        <taxon>Euglenozoa</taxon>
        <taxon>Kinetoplastea</taxon>
        <taxon>Metakinetoplastina</taxon>
        <taxon>Trypanosomatida</taxon>
        <taxon>Trypanosomatidae</taxon>
        <taxon>Trypanosoma</taxon>
    </lineage>
</organism>
<keyword evidence="4" id="KW-1185">Reference proteome</keyword>
<dbReference type="OrthoDB" id="262858at2759"/>
<dbReference type="RefSeq" id="XP_029225563.1">
    <property type="nucleotide sequence ID" value="XM_029374341.1"/>
</dbReference>
<comment type="caution">
    <text evidence="3">The sequence shown here is derived from an EMBL/GenBank/DDBJ whole genome shotgun (WGS) entry which is preliminary data.</text>
</comment>
<feature type="non-terminal residue" evidence="3">
    <location>
        <position position="390"/>
    </location>
</feature>
<evidence type="ECO:0000313" key="4">
    <source>
        <dbReference type="Proteomes" id="UP000284403"/>
    </source>
</evidence>
<feature type="compositionally biased region" description="Basic and acidic residues" evidence="2">
    <location>
        <begin position="370"/>
        <end position="390"/>
    </location>
</feature>
<dbReference type="GeneID" id="40321087"/>
<dbReference type="Proteomes" id="UP000284403">
    <property type="component" value="Unassembled WGS sequence"/>
</dbReference>
<reference evidence="3 4" key="1">
    <citation type="journal article" date="2018" name="BMC Genomics">
        <title>Genomic comparison of Trypanosoma conorhini and Trypanosoma rangeli to Trypanosoma cruzi strains of high and low virulence.</title>
        <authorList>
            <person name="Bradwell K.R."/>
            <person name="Koparde V.N."/>
            <person name="Matveyev A.V."/>
            <person name="Serrano M.G."/>
            <person name="Alves J.M."/>
            <person name="Parikh H."/>
            <person name="Huang B."/>
            <person name="Lee V."/>
            <person name="Espinosa-Alvarez O."/>
            <person name="Ortiz P.A."/>
            <person name="Costa-Martins A.G."/>
            <person name="Teixeira M.M."/>
            <person name="Buck G.A."/>
        </authorList>
    </citation>
    <scope>NUCLEOTIDE SEQUENCE [LARGE SCALE GENOMIC DNA]</scope>
    <source>
        <strain evidence="3 4">025E</strain>
    </source>
</reference>
<feature type="coiled-coil region" evidence="1">
    <location>
        <begin position="4"/>
        <end position="31"/>
    </location>
</feature>
<dbReference type="EMBL" id="MKKU01000580">
    <property type="protein sequence ID" value="RNF06964.1"/>
    <property type="molecule type" value="Genomic_DNA"/>
</dbReference>
<feature type="compositionally biased region" description="Basic and acidic residues" evidence="2">
    <location>
        <begin position="334"/>
        <end position="357"/>
    </location>
</feature>
<keyword evidence="1" id="KW-0175">Coiled coil</keyword>
<dbReference type="PANTHER" id="PTHR38148">
    <property type="entry name" value="BAR DOMAIN-CONTAINING PROTEIN"/>
    <property type="match status" value="1"/>
</dbReference>
<sequence length="390" mass="42893">MPKSKEAPKELAEVKRNLEQVERSQKALSDIEGNLKKYLGATMKMMGCLDSTGKCIQDATAAMTVHLEERRQSAFCREQCMPVDTLHQVARLLASAIRDLQDGSALAMYKETLHKHIFSHMGRLRKSAKESLGAGRAALSLLKKQQDKDAVVARKEKKYAKMNKSLTESKRYEKQVKDRDKARSAAEAQVRKFNNLYSSHMESVEALEGDFMDSFIDANALLLQQASGAFITVGEDALRAYPQLAAVLVRTSGRAAPRAVNGGSPPTRSSRLKMEEDSAGAWANGDAAERPNLETEPLAEDPAPGNQYLLNYAEAESRASTVNDAHEQPLTNHKPPEAREAPHAPDHFDAAVSDAHEQPFTQLQPSAPHEALHAPDHFDAAVNDAHEQPL</sequence>